<feature type="region of interest" description="Disordered" evidence="1">
    <location>
        <begin position="611"/>
        <end position="640"/>
    </location>
</feature>
<feature type="transmembrane region" description="Helical" evidence="2">
    <location>
        <begin position="242"/>
        <end position="260"/>
    </location>
</feature>
<dbReference type="InterPro" id="IPR018702">
    <property type="entry name" value="DUF2207"/>
</dbReference>
<feature type="transmembrane region" description="Helical" evidence="2">
    <location>
        <begin position="417"/>
        <end position="439"/>
    </location>
</feature>
<evidence type="ECO:0000256" key="1">
    <source>
        <dbReference type="SAM" id="MobiDB-lite"/>
    </source>
</evidence>
<dbReference type="Proteomes" id="UP000287239">
    <property type="component" value="Unassembled WGS sequence"/>
</dbReference>
<keyword evidence="2" id="KW-0472">Membrane</keyword>
<dbReference type="OrthoDB" id="9767603at2"/>
<reference evidence="4 5" key="1">
    <citation type="submission" date="2017-05" db="EMBL/GenBank/DDBJ databases">
        <title>Vagococcus spp. assemblies.</title>
        <authorList>
            <person name="Gulvik C.A."/>
        </authorList>
    </citation>
    <scope>NUCLEOTIDE SEQUENCE [LARGE SCALE GENOMIC DNA]</scope>
    <source>
        <strain evidence="4 5">NCFB 2777</strain>
    </source>
</reference>
<dbReference type="AlphaFoldDB" id="A0A429ZW71"/>
<sequence>MTRYQNLFIKIGILFALFSFKGTFIGTAAEEDITRRFHVDIVVNLDHSYDVNETITMDFGSRKHGIQRNIPFRGSFYRKLADGLEIDERMYTAKVSQIKVLDDKFKVSTEDDDKHIRIGNSNKYYLGYKNYQFSYQWNPGDDGLEEIDDFYYNVIPQNWQHLIKEASFSIELPKEAATSQLDVIVGDASGKIIDQEVNYQVKGRHLTGQVVGPLLPGHGLTVYWVLPPDYYVNARNGSEYDLLWFTLLSVICLSGTHLASRYTWSKSTALLPVTQLQGNLTPVEAAYLLKGKLTNRDLMTIIFSLAKGGYLTIDYQKRPFFILTKLKELPPSAEAYEYHMMAGLFPGSSWLATSATLKSNFHTYLTDARSSVEKKLRPTVTATIEPKSQNRHALLSLLLVITIYLSLFIFILRTEYFISALSFFLALIFTIFLCLPIVCYFKLRKGLAYEDGLTYYLKRLVAFCILPLPLITLTVGFILILLTKAEQTNYGYIALACLLTTSFLLILISRSPRRTDFGNQLHGELLSYRRYLTTLTPLEIKELLTEQPDFYYEVFLYAEVFGLTKPFARKFKTYGIKPPKWLSFNRGKKAFNVSTFSNQLHHDFYRTSYSPSDSFSSDSDSSSSGGYSSGGGGGGGGGSW</sequence>
<dbReference type="RefSeq" id="WP_126778104.1">
    <property type="nucleotide sequence ID" value="NZ_NGJU01000001.1"/>
</dbReference>
<keyword evidence="2" id="KW-1133">Transmembrane helix</keyword>
<dbReference type="EMBL" id="NGJU01000001">
    <property type="protein sequence ID" value="RST97978.1"/>
    <property type="molecule type" value="Genomic_DNA"/>
</dbReference>
<feature type="transmembrane region" description="Helical" evidence="2">
    <location>
        <begin position="7"/>
        <end position="29"/>
    </location>
</feature>
<organism evidence="4 5">
    <name type="scientific">Vagococcus salmoninarum</name>
    <dbReference type="NCBI Taxonomy" id="2739"/>
    <lineage>
        <taxon>Bacteria</taxon>
        <taxon>Bacillati</taxon>
        <taxon>Bacillota</taxon>
        <taxon>Bacilli</taxon>
        <taxon>Lactobacillales</taxon>
        <taxon>Enterococcaceae</taxon>
        <taxon>Vagococcus</taxon>
    </lineage>
</organism>
<proteinExistence type="predicted"/>
<gene>
    <name evidence="4" type="ORF">CBF35_01410</name>
</gene>
<feature type="transmembrane region" description="Helical" evidence="2">
    <location>
        <begin position="460"/>
        <end position="483"/>
    </location>
</feature>
<evidence type="ECO:0000256" key="2">
    <source>
        <dbReference type="SAM" id="Phobius"/>
    </source>
</evidence>
<evidence type="ECO:0000313" key="4">
    <source>
        <dbReference type="EMBL" id="RST97978.1"/>
    </source>
</evidence>
<name>A0A429ZW71_9ENTE</name>
<keyword evidence="2" id="KW-0812">Transmembrane</keyword>
<feature type="transmembrane region" description="Helical" evidence="2">
    <location>
        <begin position="393"/>
        <end position="411"/>
    </location>
</feature>
<accession>A0A429ZW71</accession>
<dbReference type="Pfam" id="PF09972">
    <property type="entry name" value="DUF2207"/>
    <property type="match status" value="1"/>
</dbReference>
<keyword evidence="5" id="KW-1185">Reference proteome</keyword>
<feature type="compositionally biased region" description="Low complexity" evidence="1">
    <location>
        <begin position="611"/>
        <end position="626"/>
    </location>
</feature>
<feature type="compositionally biased region" description="Gly residues" evidence="1">
    <location>
        <begin position="627"/>
        <end position="640"/>
    </location>
</feature>
<comment type="caution">
    <text evidence="4">The sequence shown here is derived from an EMBL/GenBank/DDBJ whole genome shotgun (WGS) entry which is preliminary data.</text>
</comment>
<evidence type="ECO:0000259" key="3">
    <source>
        <dbReference type="Pfam" id="PF09972"/>
    </source>
</evidence>
<feature type="transmembrane region" description="Helical" evidence="2">
    <location>
        <begin position="489"/>
        <end position="508"/>
    </location>
</feature>
<dbReference type="GeneID" id="98567012"/>
<evidence type="ECO:0000313" key="5">
    <source>
        <dbReference type="Proteomes" id="UP000287239"/>
    </source>
</evidence>
<feature type="domain" description="DUF2207" evidence="3">
    <location>
        <begin position="35"/>
        <end position="187"/>
    </location>
</feature>
<protein>
    <recommendedName>
        <fullName evidence="3">DUF2207 domain-containing protein</fullName>
    </recommendedName>
</protein>